<dbReference type="SUPFAM" id="SSF159245">
    <property type="entry name" value="AttH-like"/>
    <property type="match status" value="1"/>
</dbReference>
<gene>
    <name evidence="1" type="ORF">MBRA_58250</name>
</gene>
<proteinExistence type="predicted"/>
<protein>
    <submittedName>
        <fullName evidence="1">Uncharacterized protein</fullName>
    </submittedName>
</protein>
<keyword evidence="1" id="KW-0614">Plasmid</keyword>
<evidence type="ECO:0000313" key="2">
    <source>
        <dbReference type="Proteomes" id="UP000467379"/>
    </source>
</evidence>
<sequence>MDARDTGDIETGTSVTVTIKDIGPLLGADEALTHQIIDTFAVLSQSDYTWTEKIWASIARSDGALQIDFGLGKYQNRGIIDGFGGVSRGSEQWTVRASRELRLAPEEMTIGPVRYEIIEPLRKVRFVLEPNDVQPISFDVVLSGVTPPFFEDRNFSRNPASNRVDMNVVRYHQGGWTTGTVTIDGHTEHLGEGEWFGFRDHSWGVRQGIGDQPRDLIAGPITAAQSGRSMLNWMPAFFRRPDGSHYETAVFLLRLQAWTMHGAYINDAQGRQTPARSVDPRLRYDPRTRVITGGELILTMDDGEQRVIEVERLGGLGGSGFFLKTAGYGNWAGFSHGSWKGPLEVSGEHIADCLDDEHLAALGQFRDNPVRVRDGDAVGYGILESVIRGVWPELGLTAESDWPEGFG</sequence>
<organism evidence="1 2">
    <name type="scientific">Mycobacterium branderi</name>
    <dbReference type="NCBI Taxonomy" id="43348"/>
    <lineage>
        <taxon>Bacteria</taxon>
        <taxon>Bacillati</taxon>
        <taxon>Actinomycetota</taxon>
        <taxon>Actinomycetes</taxon>
        <taxon>Mycobacteriales</taxon>
        <taxon>Mycobacteriaceae</taxon>
        <taxon>Mycobacterium</taxon>
    </lineage>
</organism>
<geneLocation type="plasmid" evidence="1 2">
    <name>pJCM12687</name>
</geneLocation>
<evidence type="ECO:0000313" key="1">
    <source>
        <dbReference type="EMBL" id="BBZ15630.1"/>
    </source>
</evidence>
<keyword evidence="2" id="KW-1185">Reference proteome</keyword>
<dbReference type="Proteomes" id="UP000467379">
    <property type="component" value="Plasmid pJCM12687"/>
</dbReference>
<accession>A0ABM7KWZ6</accession>
<reference evidence="1 2" key="1">
    <citation type="journal article" date="2019" name="Emerg. Microbes Infect.">
        <title>Comprehensive subspecies identification of 175 nontuberculous mycobacteria species based on 7547 genomic profiles.</title>
        <authorList>
            <person name="Matsumoto Y."/>
            <person name="Kinjo T."/>
            <person name="Motooka D."/>
            <person name="Nabeya D."/>
            <person name="Jung N."/>
            <person name="Uechi K."/>
            <person name="Horii T."/>
            <person name="Iida T."/>
            <person name="Fujita J."/>
            <person name="Nakamura S."/>
        </authorList>
    </citation>
    <scope>NUCLEOTIDE SEQUENCE [LARGE SCALE GENOMIC DNA]</scope>
    <source>
        <strain evidence="1 2">JCM 12687</strain>
        <plasmid evidence="1">pJCM12687</plasmid>
    </source>
</reference>
<dbReference type="EMBL" id="AP022607">
    <property type="protein sequence ID" value="BBZ15630.1"/>
    <property type="molecule type" value="Genomic_DNA"/>
</dbReference>
<name>A0ABM7KWZ6_9MYCO</name>